<evidence type="ECO:0000313" key="3">
    <source>
        <dbReference type="Proteomes" id="UP001585080"/>
    </source>
</evidence>
<sequence length="365" mass="39546">MAGEFSDERIRGEISAYLGHRGRTGKQLRPEDITLSRWHLLEGEVIRCIESRTEDLERGHGDVDLADRPVYDDINRYPLAAPKVPVTKSVKLVKRGTAHRGACGCDNGRVRCAHCEGKGHRACEPAEVCSACEGVRACTQYLRHGGKPPGPPAPPPKPGTATPQASRVTCEGCGTAESACPRCRGWGRTRCSSCKATGRVACKDCGERGTTACDTCAGQGSMTTWTGGLITWRLDSDPLPAPQQRPRAVRSELDTADWQVTLLAGGEPLPDDLSPQMRAAVEPVLRRPAKLRAHERERAYWVDLRRITVVKGELTGSYRREFYVFPGPGGRLRVVGRLTRAAKGKAAATAVAVLAVVVLALLLVR</sequence>
<accession>A0ABV5EDL6</accession>
<keyword evidence="3" id="KW-1185">Reference proteome</keyword>
<proteinExistence type="predicted"/>
<organism evidence="2 3">
    <name type="scientific">Streptomyces broussonetiae</name>
    <dbReference type="NCBI Taxonomy" id="2686304"/>
    <lineage>
        <taxon>Bacteria</taxon>
        <taxon>Bacillati</taxon>
        <taxon>Actinomycetota</taxon>
        <taxon>Actinomycetes</taxon>
        <taxon>Kitasatosporales</taxon>
        <taxon>Streptomycetaceae</taxon>
        <taxon>Streptomyces</taxon>
    </lineage>
</organism>
<comment type="caution">
    <text evidence="2">The sequence shown here is derived from an EMBL/GenBank/DDBJ whole genome shotgun (WGS) entry which is preliminary data.</text>
</comment>
<dbReference type="Proteomes" id="UP001585080">
    <property type="component" value="Unassembled WGS sequence"/>
</dbReference>
<reference evidence="2 3" key="1">
    <citation type="submission" date="2024-01" db="EMBL/GenBank/DDBJ databases">
        <title>Genome mining of biosynthetic gene clusters to explore secondary metabolites of Streptomyces sp.</title>
        <authorList>
            <person name="Baig A."/>
            <person name="Ajitkumar Shintre N."/>
            <person name="Kumar H."/>
            <person name="Anbarasu A."/>
            <person name="Ramaiah S."/>
        </authorList>
    </citation>
    <scope>NUCLEOTIDE SEQUENCE [LARGE SCALE GENOMIC DNA]</scope>
    <source>
        <strain evidence="2 3">A57</strain>
    </source>
</reference>
<evidence type="ECO:0000256" key="1">
    <source>
        <dbReference type="SAM" id="Phobius"/>
    </source>
</evidence>
<keyword evidence="1" id="KW-0812">Transmembrane</keyword>
<dbReference type="EMBL" id="JAYMRP010000016">
    <property type="protein sequence ID" value="MFB8774941.1"/>
    <property type="molecule type" value="Genomic_DNA"/>
</dbReference>
<protein>
    <submittedName>
        <fullName evidence="2">Uncharacterized protein</fullName>
    </submittedName>
</protein>
<keyword evidence="1" id="KW-1133">Transmembrane helix</keyword>
<evidence type="ECO:0000313" key="2">
    <source>
        <dbReference type="EMBL" id="MFB8774941.1"/>
    </source>
</evidence>
<gene>
    <name evidence="2" type="ORF">VSS16_19770</name>
</gene>
<keyword evidence="1" id="KW-0472">Membrane</keyword>
<feature type="transmembrane region" description="Helical" evidence="1">
    <location>
        <begin position="346"/>
        <end position="364"/>
    </location>
</feature>
<name>A0ABV5EDL6_9ACTN</name>
<dbReference type="RefSeq" id="WP_376733607.1">
    <property type="nucleotide sequence ID" value="NZ_JAYMRP010000016.1"/>
</dbReference>